<dbReference type="SUPFAM" id="SSF53822">
    <property type="entry name" value="Periplasmic binding protein-like I"/>
    <property type="match status" value="1"/>
</dbReference>
<organism evidence="6 7">
    <name type="scientific">Brachybacterium hainanense</name>
    <dbReference type="NCBI Taxonomy" id="1541174"/>
    <lineage>
        <taxon>Bacteria</taxon>
        <taxon>Bacillati</taxon>
        <taxon>Actinomycetota</taxon>
        <taxon>Actinomycetes</taxon>
        <taxon>Micrococcales</taxon>
        <taxon>Dermabacteraceae</taxon>
        <taxon>Brachybacterium</taxon>
    </lineage>
</organism>
<keyword evidence="7" id="KW-1185">Reference proteome</keyword>
<gene>
    <name evidence="6" type="ORF">ACFFF6_00060</name>
</gene>
<accession>A0ABV6R706</accession>
<dbReference type="InterPro" id="IPR010982">
    <property type="entry name" value="Lambda_DNA-bd_dom_sf"/>
</dbReference>
<dbReference type="RefSeq" id="WP_376977071.1">
    <property type="nucleotide sequence ID" value="NZ_JBHLSV010000001.1"/>
</dbReference>
<dbReference type="InterPro" id="IPR000843">
    <property type="entry name" value="HTH_LacI"/>
</dbReference>
<protein>
    <submittedName>
        <fullName evidence="6">LacI family DNA-binding transcriptional regulator</fullName>
    </submittedName>
</protein>
<sequence length="350" mass="37842">MVRMRDIADHLGISVSTVSLAMNRKDQGRVNAPLAERIRATAQEMGYTPNLHALGLKLNKSHAIALICRTSPDDPFLSAMTGGAQAAATDAGYILITIPVSSAPGAEAEAIETALQRDVDGIVFAADFYRRRSIPGVPDSTPFVFLDCVSTGANPVVTEVIADEVQGSFEATAHLLAAGHTRIGYIGVDDDRYLARHLRERGFRAALREHLGSGAAPLIVNAADPSISAGEQAAHQLFERAGSEPPTALFCFSDRTAFGVAQAARARGLRLPEDLSIVGFDNVEYTSEFFSPRLTTVELPHQRMSAEAVRQLVHRIEHPRSDPLRITVPCPLIHRDSVRPAVPSSERLER</sequence>
<evidence type="ECO:0000313" key="7">
    <source>
        <dbReference type="Proteomes" id="UP001589793"/>
    </source>
</evidence>
<dbReference type="Gene3D" id="1.10.260.40">
    <property type="entry name" value="lambda repressor-like DNA-binding domains"/>
    <property type="match status" value="1"/>
</dbReference>
<keyword evidence="1" id="KW-0678">Repressor</keyword>
<evidence type="ECO:0000256" key="1">
    <source>
        <dbReference type="ARBA" id="ARBA00022491"/>
    </source>
</evidence>
<evidence type="ECO:0000313" key="6">
    <source>
        <dbReference type="EMBL" id="MFC0672339.1"/>
    </source>
</evidence>
<dbReference type="Gene3D" id="3.40.50.2300">
    <property type="match status" value="2"/>
</dbReference>
<dbReference type="EMBL" id="JBHLSV010000001">
    <property type="protein sequence ID" value="MFC0672339.1"/>
    <property type="molecule type" value="Genomic_DNA"/>
</dbReference>
<dbReference type="SUPFAM" id="SSF47413">
    <property type="entry name" value="lambda repressor-like DNA-binding domains"/>
    <property type="match status" value="1"/>
</dbReference>
<dbReference type="PROSITE" id="PS50932">
    <property type="entry name" value="HTH_LACI_2"/>
    <property type="match status" value="1"/>
</dbReference>
<evidence type="ECO:0000256" key="3">
    <source>
        <dbReference type="ARBA" id="ARBA00023125"/>
    </source>
</evidence>
<comment type="caution">
    <text evidence="6">The sequence shown here is derived from an EMBL/GenBank/DDBJ whole genome shotgun (WGS) entry which is preliminary data.</text>
</comment>
<dbReference type="Pfam" id="PF00356">
    <property type="entry name" value="LacI"/>
    <property type="match status" value="1"/>
</dbReference>
<keyword evidence="4" id="KW-0804">Transcription</keyword>
<name>A0ABV6R706_9MICO</name>
<dbReference type="PANTHER" id="PTHR30146:SF148">
    <property type="entry name" value="HTH-TYPE TRANSCRIPTIONAL REPRESSOR PURR-RELATED"/>
    <property type="match status" value="1"/>
</dbReference>
<reference evidence="6 7" key="1">
    <citation type="submission" date="2024-09" db="EMBL/GenBank/DDBJ databases">
        <authorList>
            <person name="Sun Q."/>
            <person name="Mori K."/>
        </authorList>
    </citation>
    <scope>NUCLEOTIDE SEQUENCE [LARGE SCALE GENOMIC DNA]</scope>
    <source>
        <strain evidence="6 7">CICC 10874</strain>
    </source>
</reference>
<dbReference type="InterPro" id="IPR046335">
    <property type="entry name" value="LacI/GalR-like_sensor"/>
</dbReference>
<dbReference type="CDD" id="cd01392">
    <property type="entry name" value="HTH_LacI"/>
    <property type="match status" value="1"/>
</dbReference>
<evidence type="ECO:0000256" key="4">
    <source>
        <dbReference type="ARBA" id="ARBA00023163"/>
    </source>
</evidence>
<dbReference type="Pfam" id="PF13377">
    <property type="entry name" value="Peripla_BP_3"/>
    <property type="match status" value="1"/>
</dbReference>
<dbReference type="InterPro" id="IPR028082">
    <property type="entry name" value="Peripla_BP_I"/>
</dbReference>
<keyword evidence="2" id="KW-0805">Transcription regulation</keyword>
<dbReference type="SMART" id="SM00354">
    <property type="entry name" value="HTH_LACI"/>
    <property type="match status" value="1"/>
</dbReference>
<dbReference type="PANTHER" id="PTHR30146">
    <property type="entry name" value="LACI-RELATED TRANSCRIPTIONAL REPRESSOR"/>
    <property type="match status" value="1"/>
</dbReference>
<dbReference type="Proteomes" id="UP001589793">
    <property type="component" value="Unassembled WGS sequence"/>
</dbReference>
<proteinExistence type="predicted"/>
<evidence type="ECO:0000259" key="5">
    <source>
        <dbReference type="PROSITE" id="PS50932"/>
    </source>
</evidence>
<keyword evidence="3 6" id="KW-0238">DNA-binding</keyword>
<feature type="domain" description="HTH lacI-type" evidence="5">
    <location>
        <begin position="2"/>
        <end position="58"/>
    </location>
</feature>
<dbReference type="GO" id="GO:0003677">
    <property type="term" value="F:DNA binding"/>
    <property type="evidence" value="ECO:0007669"/>
    <property type="project" value="UniProtKB-KW"/>
</dbReference>
<evidence type="ECO:0000256" key="2">
    <source>
        <dbReference type="ARBA" id="ARBA00023015"/>
    </source>
</evidence>
<dbReference type="CDD" id="cd06288">
    <property type="entry name" value="PBP1_sucrose_transcription_regulator"/>
    <property type="match status" value="1"/>
</dbReference>